<evidence type="ECO:0000256" key="5">
    <source>
        <dbReference type="ARBA" id="ARBA00022723"/>
    </source>
</evidence>
<dbReference type="GO" id="GO:0046872">
    <property type="term" value="F:metal ion binding"/>
    <property type="evidence" value="ECO:0007669"/>
    <property type="project" value="UniProtKB-UniRule"/>
</dbReference>
<dbReference type="PROSITE" id="PS51385">
    <property type="entry name" value="YJEF_N"/>
    <property type="match status" value="1"/>
</dbReference>
<evidence type="ECO:0000256" key="15">
    <source>
        <dbReference type="ARBA" id="ARBA00048238"/>
    </source>
</evidence>
<comment type="function">
    <text evidence="17">Catalyzes the dehydration of the S-form of NAD(P)HX at the expense of ADP, which is converted to AMP. Together with NAD(P)HX epimerase, which catalyzes the epimerization of the S- and R-forms, the enzyme allows the repair of both epimers of NAD(P)HX, a damaged form of NAD(P)H that is a result of enzymatic or heat-dependent hydration.</text>
</comment>
<comment type="function">
    <text evidence="14 19">Bifunctional enzyme that catalyzes the epimerization of the S- and R-forms of NAD(P)HX and the dehydration of the S-form of NAD(P)HX at the expense of ADP, which is converted to AMP. This allows the repair of both epimers of NAD(P)HX, a damaged form of NAD(P)H that is a result of enzymatic or heat-dependent hydration.</text>
</comment>
<dbReference type="EC" id="4.2.1.136" evidence="19"/>
<evidence type="ECO:0000256" key="2">
    <source>
        <dbReference type="ARBA" id="ARBA00000909"/>
    </source>
</evidence>
<dbReference type="InterPro" id="IPR029056">
    <property type="entry name" value="Ribokinase-like"/>
</dbReference>
<dbReference type="NCBIfam" id="TIGR00197">
    <property type="entry name" value="yjeF_nterm"/>
    <property type="match status" value="1"/>
</dbReference>
<protein>
    <recommendedName>
        <fullName evidence="19">Bifunctional NAD(P)H-hydrate repair enzyme</fullName>
    </recommendedName>
    <alternativeName>
        <fullName evidence="19">Nicotinamide nucleotide repair protein</fullName>
    </alternativeName>
    <domain>
        <recommendedName>
            <fullName evidence="19">ADP-dependent (S)-NAD(P)H-hydrate dehydratase</fullName>
            <ecNumber evidence="19">4.2.1.136</ecNumber>
        </recommendedName>
        <alternativeName>
            <fullName evidence="19">ADP-dependent NAD(P)HX dehydratase</fullName>
        </alternativeName>
    </domain>
    <domain>
        <recommendedName>
            <fullName evidence="19">NAD(P)H-hydrate epimerase</fullName>
            <ecNumber evidence="19">5.1.99.6</ecNumber>
        </recommendedName>
    </domain>
</protein>
<keyword evidence="7 17" id="KW-0067">ATP-binding</keyword>
<evidence type="ECO:0000256" key="8">
    <source>
        <dbReference type="ARBA" id="ARBA00022857"/>
    </source>
</evidence>
<evidence type="ECO:0000256" key="3">
    <source>
        <dbReference type="ARBA" id="ARBA00006001"/>
    </source>
</evidence>
<evidence type="ECO:0000256" key="16">
    <source>
        <dbReference type="ARBA" id="ARBA00049209"/>
    </source>
</evidence>
<dbReference type="PROSITE" id="PS01049">
    <property type="entry name" value="YJEF_C_1"/>
    <property type="match status" value="1"/>
</dbReference>
<evidence type="ECO:0000256" key="14">
    <source>
        <dbReference type="ARBA" id="ARBA00025153"/>
    </source>
</evidence>
<evidence type="ECO:0000256" key="4">
    <source>
        <dbReference type="ARBA" id="ARBA00009524"/>
    </source>
</evidence>
<feature type="binding site" evidence="17">
    <location>
        <position position="289"/>
    </location>
    <ligand>
        <name>(6S)-NADPHX</name>
        <dbReference type="ChEBI" id="CHEBI:64076"/>
    </ligand>
</feature>
<dbReference type="InterPro" id="IPR017953">
    <property type="entry name" value="Carbohydrate_kinase_pred_CS"/>
</dbReference>
<keyword evidence="11 18" id="KW-0413">Isomerase</keyword>
<feature type="binding site" evidence="18">
    <location>
        <position position="57"/>
    </location>
    <ligand>
        <name>K(+)</name>
        <dbReference type="ChEBI" id="CHEBI:29103"/>
    </ligand>
</feature>
<dbReference type="CDD" id="cd01171">
    <property type="entry name" value="YXKO-related"/>
    <property type="match status" value="1"/>
</dbReference>
<keyword evidence="6 17" id="KW-0547">Nucleotide-binding</keyword>
<keyword evidence="23" id="KW-1185">Reference proteome</keyword>
<feature type="binding site" evidence="18">
    <location>
        <position position="146"/>
    </location>
    <ligand>
        <name>(6S)-NADPHX</name>
        <dbReference type="ChEBI" id="CHEBI:64076"/>
    </ligand>
</feature>
<keyword evidence="9 18" id="KW-0630">Potassium</keyword>
<dbReference type="PROSITE" id="PS51383">
    <property type="entry name" value="YJEF_C_3"/>
    <property type="match status" value="1"/>
</dbReference>
<keyword evidence="5 18" id="KW-0479">Metal-binding</keyword>
<evidence type="ECO:0000256" key="11">
    <source>
        <dbReference type="ARBA" id="ARBA00023235"/>
    </source>
</evidence>
<organism evidence="22 23">
    <name type="scientific">Sphingomonas oleivorans</name>
    <dbReference type="NCBI Taxonomy" id="1735121"/>
    <lineage>
        <taxon>Bacteria</taxon>
        <taxon>Pseudomonadati</taxon>
        <taxon>Pseudomonadota</taxon>
        <taxon>Alphaproteobacteria</taxon>
        <taxon>Sphingomonadales</taxon>
        <taxon>Sphingomonadaceae</taxon>
        <taxon>Sphingomonas</taxon>
    </lineage>
</organism>
<comment type="function">
    <text evidence="18">Catalyzes the epimerization of the S- and R-forms of NAD(P)HX, a damaged form of NAD(P)H that is a result of enzymatic or heat-dependent hydration. This is a prerequisite for the S-specific NAD(P)H-hydrate dehydratase to allow the repair of both epimers of NAD(P)HX.</text>
</comment>
<dbReference type="GO" id="GO:0052856">
    <property type="term" value="F:NAD(P)HX epimerase activity"/>
    <property type="evidence" value="ECO:0007669"/>
    <property type="project" value="UniProtKB-UniRule"/>
</dbReference>
<dbReference type="SUPFAM" id="SSF64153">
    <property type="entry name" value="YjeF N-terminal domain-like"/>
    <property type="match status" value="1"/>
</dbReference>
<keyword evidence="12 17" id="KW-0456">Lyase</keyword>
<dbReference type="PANTHER" id="PTHR12592">
    <property type="entry name" value="ATP-DEPENDENT (S)-NAD(P)H-HYDRATE DEHYDRATASE FAMILY MEMBER"/>
    <property type="match status" value="1"/>
</dbReference>
<dbReference type="InterPro" id="IPR004443">
    <property type="entry name" value="YjeF_N_dom"/>
</dbReference>
<feature type="binding site" evidence="17">
    <location>
        <position position="399"/>
    </location>
    <ligand>
        <name>AMP</name>
        <dbReference type="ChEBI" id="CHEBI:456215"/>
    </ligand>
</feature>
<dbReference type="EMBL" id="NWBU01000010">
    <property type="protein sequence ID" value="PTQ10227.1"/>
    <property type="molecule type" value="Genomic_DNA"/>
</dbReference>
<feature type="binding site" evidence="18">
    <location>
        <position position="113"/>
    </location>
    <ligand>
        <name>K(+)</name>
        <dbReference type="ChEBI" id="CHEBI:29103"/>
    </ligand>
</feature>
<dbReference type="EC" id="5.1.99.6" evidence="19"/>
<sequence>MKPIVTAAEMRAAEAAVIGGGTSVETLMERAGEAIAEAAWRYAGTAPALILCGPGNNGGDGYVAGRLLRERGVPVRIAASAEPRTDAARAARVAWDGPVEPLADARPAPLLIDALFGTGLTRPLDPSLGDALDRLAGAARYRIAVDLPSGVGTDDGILLGPVPRFDLTIALGALKPAHRLQPSAALCGRVAVADIGVPVTARLGEVARPRLPPPGPADNKYSRGMVAVIGGEMPGAAILAATAAQRAGAGYVALFGGGPGAPAALVRKDIGDQAALSDPRLCAIVIGPGLGRTEEARAALDRALGTGKPLLLDADALSLLAGRPLPRFVAPTLMTPHEGEFLRLFGRIEGSKVERARLAAARAGAVVLLKGADSVIAAPDGRAAIAPPAPSWLASAGTGDVLAGIAGAMLARGLDAFDAGCAALWLHGRAAEMAGPALIADDLAQHLAPALAACG</sequence>
<dbReference type="Pfam" id="PF01256">
    <property type="entry name" value="Carb_kinase"/>
    <property type="match status" value="1"/>
</dbReference>
<evidence type="ECO:0000256" key="7">
    <source>
        <dbReference type="ARBA" id="ARBA00022840"/>
    </source>
</evidence>
<dbReference type="Proteomes" id="UP000244162">
    <property type="component" value="Unassembled WGS sequence"/>
</dbReference>
<feature type="binding site" evidence="17">
    <location>
        <begin position="370"/>
        <end position="374"/>
    </location>
    <ligand>
        <name>AMP</name>
        <dbReference type="ChEBI" id="CHEBI:456215"/>
    </ligand>
</feature>
<gene>
    <name evidence="18" type="primary">nnrE</name>
    <name evidence="17" type="synonym">nnrD</name>
    <name evidence="22" type="ORF">CLG96_14035</name>
</gene>
<comment type="similarity">
    <text evidence="18">Belongs to the NnrE/AIBP family.</text>
</comment>
<dbReference type="GO" id="GO:0110051">
    <property type="term" value="P:metabolite repair"/>
    <property type="evidence" value="ECO:0007669"/>
    <property type="project" value="TreeGrafter"/>
</dbReference>
<feature type="binding site" evidence="18">
    <location>
        <begin position="56"/>
        <end position="60"/>
    </location>
    <ligand>
        <name>(6S)-NADPHX</name>
        <dbReference type="ChEBI" id="CHEBI:64076"/>
    </ligand>
</feature>
<dbReference type="InterPro" id="IPR036652">
    <property type="entry name" value="YjeF_N_dom_sf"/>
</dbReference>
<evidence type="ECO:0000256" key="17">
    <source>
        <dbReference type="HAMAP-Rule" id="MF_01965"/>
    </source>
</evidence>
<name>A0A2T5FWR5_9SPHN</name>
<comment type="catalytic activity">
    <reaction evidence="2 18 19">
        <text>(6R)-NADPHX = (6S)-NADPHX</text>
        <dbReference type="Rhea" id="RHEA:32227"/>
        <dbReference type="ChEBI" id="CHEBI:64076"/>
        <dbReference type="ChEBI" id="CHEBI:64077"/>
        <dbReference type="EC" id="5.1.99.6"/>
    </reaction>
</comment>
<dbReference type="Gene3D" id="3.40.50.10260">
    <property type="entry name" value="YjeF N-terminal domain"/>
    <property type="match status" value="1"/>
</dbReference>
<keyword evidence="8 17" id="KW-0521">NADP</keyword>
<evidence type="ECO:0000256" key="18">
    <source>
        <dbReference type="HAMAP-Rule" id="MF_01966"/>
    </source>
</evidence>
<dbReference type="Pfam" id="PF03853">
    <property type="entry name" value="YjeF_N"/>
    <property type="match status" value="1"/>
</dbReference>
<dbReference type="PANTHER" id="PTHR12592:SF0">
    <property type="entry name" value="ATP-DEPENDENT (S)-NAD(P)H-HYDRATE DEHYDRATASE"/>
    <property type="match status" value="1"/>
</dbReference>
<feature type="binding site" evidence="18">
    <location>
        <begin position="117"/>
        <end position="123"/>
    </location>
    <ligand>
        <name>(6S)-NADPHX</name>
        <dbReference type="ChEBI" id="CHEBI:64076"/>
    </ligand>
</feature>
<dbReference type="SUPFAM" id="SSF53613">
    <property type="entry name" value="Ribokinase-like"/>
    <property type="match status" value="1"/>
</dbReference>
<comment type="similarity">
    <text evidence="17">Belongs to the NnrD/CARKD family.</text>
</comment>
<evidence type="ECO:0000259" key="21">
    <source>
        <dbReference type="PROSITE" id="PS51385"/>
    </source>
</evidence>
<proteinExistence type="inferred from homology"/>
<feature type="binding site" evidence="17">
    <location>
        <position position="337"/>
    </location>
    <ligand>
        <name>(6S)-NADPHX</name>
        <dbReference type="ChEBI" id="CHEBI:64076"/>
    </ligand>
</feature>
<dbReference type="NCBIfam" id="TIGR00196">
    <property type="entry name" value="yjeF_cterm"/>
    <property type="match status" value="1"/>
</dbReference>
<comment type="catalytic activity">
    <reaction evidence="15 17 19">
        <text>(6S)-NADHX + ADP = AMP + phosphate + NADH + H(+)</text>
        <dbReference type="Rhea" id="RHEA:32223"/>
        <dbReference type="ChEBI" id="CHEBI:15378"/>
        <dbReference type="ChEBI" id="CHEBI:43474"/>
        <dbReference type="ChEBI" id="CHEBI:57945"/>
        <dbReference type="ChEBI" id="CHEBI:64074"/>
        <dbReference type="ChEBI" id="CHEBI:456215"/>
        <dbReference type="ChEBI" id="CHEBI:456216"/>
        <dbReference type="EC" id="4.2.1.136"/>
    </reaction>
</comment>
<evidence type="ECO:0000256" key="13">
    <source>
        <dbReference type="ARBA" id="ARBA00023268"/>
    </source>
</evidence>
<keyword evidence="13" id="KW-0511">Multifunctional enzyme</keyword>
<dbReference type="OrthoDB" id="9806925at2"/>
<dbReference type="GO" id="GO:0046496">
    <property type="term" value="P:nicotinamide nucleotide metabolic process"/>
    <property type="evidence" value="ECO:0007669"/>
    <property type="project" value="UniProtKB-UniRule"/>
</dbReference>
<dbReference type="Gene3D" id="3.40.1190.20">
    <property type="match status" value="1"/>
</dbReference>
<comment type="similarity">
    <text evidence="3 19">In the N-terminal section; belongs to the NnrE/AIBP family.</text>
</comment>
<evidence type="ECO:0000313" key="22">
    <source>
        <dbReference type="EMBL" id="PTQ10227.1"/>
    </source>
</evidence>
<evidence type="ECO:0000256" key="1">
    <source>
        <dbReference type="ARBA" id="ARBA00000013"/>
    </source>
</evidence>
<dbReference type="RefSeq" id="WP_107968592.1">
    <property type="nucleotide sequence ID" value="NZ_NWBU01000010.1"/>
</dbReference>
<reference evidence="22 23" key="1">
    <citation type="submission" date="2017-09" db="EMBL/GenBank/DDBJ databases">
        <title>Sphingomonas panjinensis sp.nov., isolated from oil-contaminated soil.</title>
        <authorList>
            <person name="Wang L."/>
            <person name="Chen L."/>
        </authorList>
    </citation>
    <scope>NUCLEOTIDE SEQUENCE [LARGE SCALE GENOMIC DNA]</scope>
    <source>
        <strain evidence="22 23">FW-11</strain>
    </source>
</reference>
<feature type="binding site" evidence="17">
    <location>
        <position position="400"/>
    </location>
    <ligand>
        <name>(6S)-NADPHX</name>
        <dbReference type="ChEBI" id="CHEBI:64076"/>
    </ligand>
</feature>
<comment type="similarity">
    <text evidence="4 19">In the C-terminal section; belongs to the NnrD/CARKD family.</text>
</comment>
<dbReference type="HAMAP" id="MF_01965">
    <property type="entry name" value="NADHX_dehydratase"/>
    <property type="match status" value="1"/>
</dbReference>
<evidence type="ECO:0000256" key="6">
    <source>
        <dbReference type="ARBA" id="ARBA00022741"/>
    </source>
</evidence>
<comment type="catalytic activity">
    <reaction evidence="1 18 19">
        <text>(6R)-NADHX = (6S)-NADHX</text>
        <dbReference type="Rhea" id="RHEA:32215"/>
        <dbReference type="ChEBI" id="CHEBI:64074"/>
        <dbReference type="ChEBI" id="CHEBI:64075"/>
        <dbReference type="EC" id="5.1.99.6"/>
    </reaction>
</comment>
<evidence type="ECO:0000259" key="20">
    <source>
        <dbReference type="PROSITE" id="PS51383"/>
    </source>
</evidence>
<comment type="caution">
    <text evidence="18">Lacks conserved residue(s) required for the propagation of feature annotation.</text>
</comment>
<evidence type="ECO:0000256" key="19">
    <source>
        <dbReference type="PIRNR" id="PIRNR017184"/>
    </source>
</evidence>
<comment type="catalytic activity">
    <reaction evidence="16 17 19">
        <text>(6S)-NADPHX + ADP = AMP + phosphate + NADPH + H(+)</text>
        <dbReference type="Rhea" id="RHEA:32235"/>
        <dbReference type="ChEBI" id="CHEBI:15378"/>
        <dbReference type="ChEBI" id="CHEBI:43474"/>
        <dbReference type="ChEBI" id="CHEBI:57783"/>
        <dbReference type="ChEBI" id="CHEBI:64076"/>
        <dbReference type="ChEBI" id="CHEBI:456215"/>
        <dbReference type="ChEBI" id="CHEBI:456216"/>
        <dbReference type="EC" id="4.2.1.136"/>
    </reaction>
</comment>
<feature type="binding site" evidence="18">
    <location>
        <position position="149"/>
    </location>
    <ligand>
        <name>K(+)</name>
        <dbReference type="ChEBI" id="CHEBI:29103"/>
    </ligand>
</feature>
<feature type="domain" description="YjeF N-terminal" evidence="21">
    <location>
        <begin position="5"/>
        <end position="203"/>
    </location>
</feature>
<dbReference type="InterPro" id="IPR000631">
    <property type="entry name" value="CARKD"/>
</dbReference>
<dbReference type="InterPro" id="IPR030677">
    <property type="entry name" value="Nnr"/>
</dbReference>
<evidence type="ECO:0000256" key="10">
    <source>
        <dbReference type="ARBA" id="ARBA00023027"/>
    </source>
</evidence>
<comment type="caution">
    <text evidence="22">The sequence shown here is derived from an EMBL/GenBank/DDBJ whole genome shotgun (WGS) entry which is preliminary data.</text>
</comment>
<comment type="subunit">
    <text evidence="17">Homotetramer.</text>
</comment>
<accession>A0A2T5FWR5</accession>
<keyword evidence="10 17" id="KW-0520">NAD</keyword>
<dbReference type="GO" id="GO:0052855">
    <property type="term" value="F:ADP-dependent NAD(P)H-hydrate dehydratase activity"/>
    <property type="evidence" value="ECO:0007669"/>
    <property type="project" value="UniProtKB-UniRule"/>
</dbReference>
<feature type="domain" description="YjeF C-terminal" evidence="20">
    <location>
        <begin position="203"/>
        <end position="454"/>
    </location>
</feature>
<comment type="cofactor">
    <cofactor evidence="17">
        <name>Mg(2+)</name>
        <dbReference type="ChEBI" id="CHEBI:18420"/>
    </cofactor>
</comment>
<evidence type="ECO:0000256" key="9">
    <source>
        <dbReference type="ARBA" id="ARBA00022958"/>
    </source>
</evidence>
<dbReference type="HAMAP" id="MF_01966">
    <property type="entry name" value="NADHX_epimerase"/>
    <property type="match status" value="1"/>
</dbReference>
<dbReference type="PIRSF" id="PIRSF017184">
    <property type="entry name" value="Nnr"/>
    <property type="match status" value="1"/>
</dbReference>
<evidence type="ECO:0000313" key="23">
    <source>
        <dbReference type="Proteomes" id="UP000244162"/>
    </source>
</evidence>
<comment type="cofactor">
    <cofactor evidence="18 19">
        <name>K(+)</name>
        <dbReference type="ChEBI" id="CHEBI:29103"/>
    </cofactor>
    <text evidence="18 19">Binds 1 potassium ion per subunit.</text>
</comment>
<dbReference type="AlphaFoldDB" id="A0A2T5FWR5"/>
<feature type="binding site" evidence="17">
    <location>
        <position position="236"/>
    </location>
    <ligand>
        <name>(6S)-NADPHX</name>
        <dbReference type="ChEBI" id="CHEBI:64076"/>
    </ligand>
</feature>
<evidence type="ECO:0000256" key="12">
    <source>
        <dbReference type="ARBA" id="ARBA00023239"/>
    </source>
</evidence>
<dbReference type="GO" id="GO:0005524">
    <property type="term" value="F:ATP binding"/>
    <property type="evidence" value="ECO:0007669"/>
    <property type="project" value="UniProtKB-UniRule"/>
</dbReference>